<evidence type="ECO:0000256" key="3">
    <source>
        <dbReference type="PROSITE-ProRule" id="PRU00266"/>
    </source>
</evidence>
<keyword evidence="5" id="KW-0472">Membrane</keyword>
<gene>
    <name evidence="7" type="ORF">KP509_11G049600</name>
</gene>
<dbReference type="InterPro" id="IPR044450">
    <property type="entry name" value="AtDRB-like_DSRM_1"/>
</dbReference>
<organism evidence="7 8">
    <name type="scientific">Ceratopteris richardii</name>
    <name type="common">Triangle waterfern</name>
    <dbReference type="NCBI Taxonomy" id="49495"/>
    <lineage>
        <taxon>Eukaryota</taxon>
        <taxon>Viridiplantae</taxon>
        <taxon>Streptophyta</taxon>
        <taxon>Embryophyta</taxon>
        <taxon>Tracheophyta</taxon>
        <taxon>Polypodiopsida</taxon>
        <taxon>Polypodiidae</taxon>
        <taxon>Polypodiales</taxon>
        <taxon>Pteridineae</taxon>
        <taxon>Pteridaceae</taxon>
        <taxon>Parkerioideae</taxon>
        <taxon>Ceratopteris</taxon>
    </lineage>
</organism>
<evidence type="ECO:0000256" key="2">
    <source>
        <dbReference type="ARBA" id="ARBA00022884"/>
    </source>
</evidence>
<sequence length="728" mass="80955">MLLKLWKETKIRVLGRVSFIRASVIWNAVISFSCIFNLNFCMFAVMYKNQLQELAQRSCFNLPCYTCIREGPDHAPRFKATVSFNGEVFESPGFYSTLRQAEHAAAEVAITTLSQRGPTQSLAARILDETGVCKNLLQETAQRNGLPLPVYTTIRTGPKHLPLFKCVVEIGGRHFKGEPAKTKKQAEKNAATAAWSALNQSSTFPHSPLLLEKPGLADNREAPGAKELNASDGRLPYQASSSHNLIKGQSRPPVNVRDKNRQFHHCGSLTHTLESANSDRKNSPRILNQLPTSASTQLNQESGLWLVNGKQHLGSTSQSVAEARVDSVIVGHREGTLHHAPASTGSYRRQGRRHQRRHSLSGMESPVLAREAMTASRASAGGSMLGTVILHHQQQQIRGLPYQSLSERFDLKRPSLLEELQQREEDDDLFHADQTTPSVAHRQNLSSAAILHPQGHSLNRTTLQSQSERFGSKLHPFSSSEEIHVRNEDDWHCADSQQGNSGHGKEMSLDFSFRHADRWMRDGVVGDPKCSNQAEGWMRGHLHNQRLDVERGRMYTEGWFESGNSQQQSSEKARDHTLNPEYSYNYGYQDAWQSKEPPSPAMDNDISQHQEHMYMKALGSEKGAHNDGSSVVSSFASPFSSLWSKSAQWWGAHMPSNTASAAAAVANSLGFRPPRTAAPTVKVRQMIPVCSAPPRGADTSGWRHPSQRSPAHLENDTDPCQAFRNLRI</sequence>
<keyword evidence="8" id="KW-1185">Reference proteome</keyword>
<keyword evidence="2 3" id="KW-0694">RNA-binding</keyword>
<evidence type="ECO:0000259" key="6">
    <source>
        <dbReference type="PROSITE" id="PS50137"/>
    </source>
</evidence>
<feature type="domain" description="DRBM" evidence="6">
    <location>
        <begin position="46"/>
        <end position="115"/>
    </location>
</feature>
<dbReference type="PANTHER" id="PTHR46031:SF26">
    <property type="entry name" value="DOUBLE-STRANDED RNA-BINDING PROTEIN 2"/>
    <property type="match status" value="1"/>
</dbReference>
<evidence type="ECO:0000313" key="7">
    <source>
        <dbReference type="EMBL" id="KAH7425332.1"/>
    </source>
</evidence>
<dbReference type="PROSITE" id="PS51257">
    <property type="entry name" value="PROKAR_LIPOPROTEIN"/>
    <property type="match status" value="1"/>
</dbReference>
<dbReference type="Gene3D" id="3.30.160.20">
    <property type="match status" value="2"/>
</dbReference>
<name>A0A8T2TRC2_CERRI</name>
<feature type="domain" description="DRBM" evidence="6">
    <location>
        <begin position="132"/>
        <end position="200"/>
    </location>
</feature>
<feature type="region of interest" description="Disordered" evidence="4">
    <location>
        <begin position="338"/>
        <end position="364"/>
    </location>
</feature>
<reference evidence="7" key="1">
    <citation type="submission" date="2021-08" db="EMBL/GenBank/DDBJ databases">
        <title>WGS assembly of Ceratopteris richardii.</title>
        <authorList>
            <person name="Marchant D.B."/>
            <person name="Chen G."/>
            <person name="Jenkins J."/>
            <person name="Shu S."/>
            <person name="Leebens-Mack J."/>
            <person name="Grimwood J."/>
            <person name="Schmutz J."/>
            <person name="Soltis P."/>
            <person name="Soltis D."/>
            <person name="Chen Z.-H."/>
        </authorList>
    </citation>
    <scope>NUCLEOTIDE SEQUENCE</scope>
    <source>
        <strain evidence="7">Whitten #5841</strain>
        <tissue evidence="7">Leaf</tissue>
    </source>
</reference>
<dbReference type="OrthoDB" id="1924293at2759"/>
<dbReference type="EMBL" id="CM035416">
    <property type="protein sequence ID" value="KAH7425332.1"/>
    <property type="molecule type" value="Genomic_DNA"/>
</dbReference>
<dbReference type="SMART" id="SM00358">
    <property type="entry name" value="DSRM"/>
    <property type="match status" value="2"/>
</dbReference>
<dbReference type="CDD" id="cd19908">
    <property type="entry name" value="DSRM_AtDRB-like_rpt2"/>
    <property type="match status" value="1"/>
</dbReference>
<comment type="caution">
    <text evidence="7">The sequence shown here is derived from an EMBL/GenBank/DDBJ whole genome shotgun (WGS) entry which is preliminary data.</text>
</comment>
<evidence type="ECO:0000256" key="5">
    <source>
        <dbReference type="SAM" id="Phobius"/>
    </source>
</evidence>
<dbReference type="GO" id="GO:0003725">
    <property type="term" value="F:double-stranded RNA binding"/>
    <property type="evidence" value="ECO:0007669"/>
    <property type="project" value="InterPro"/>
</dbReference>
<feature type="transmembrane region" description="Helical" evidence="5">
    <location>
        <begin position="24"/>
        <end position="47"/>
    </location>
</feature>
<feature type="region of interest" description="Disordered" evidence="4">
    <location>
        <begin position="691"/>
        <end position="718"/>
    </location>
</feature>
<dbReference type="AlphaFoldDB" id="A0A8T2TRC2"/>
<keyword evidence="5" id="KW-1133">Transmembrane helix</keyword>
<dbReference type="SUPFAM" id="SSF54768">
    <property type="entry name" value="dsRNA-binding domain-like"/>
    <property type="match status" value="2"/>
</dbReference>
<keyword evidence="1" id="KW-0677">Repeat</keyword>
<evidence type="ECO:0000256" key="1">
    <source>
        <dbReference type="ARBA" id="ARBA00022737"/>
    </source>
</evidence>
<keyword evidence="5" id="KW-0812">Transmembrane</keyword>
<dbReference type="Proteomes" id="UP000825935">
    <property type="component" value="Chromosome 11"/>
</dbReference>
<dbReference type="CDD" id="cd19907">
    <property type="entry name" value="DSRM_AtDRB-like_rpt1"/>
    <property type="match status" value="1"/>
</dbReference>
<dbReference type="PANTHER" id="PTHR46031">
    <property type="match status" value="1"/>
</dbReference>
<evidence type="ECO:0000313" key="8">
    <source>
        <dbReference type="Proteomes" id="UP000825935"/>
    </source>
</evidence>
<dbReference type="FunFam" id="3.30.160.20:FF:000036">
    <property type="entry name" value="Double-stranded RNA-binding protein 2"/>
    <property type="match status" value="1"/>
</dbReference>
<dbReference type="Pfam" id="PF00035">
    <property type="entry name" value="dsrm"/>
    <property type="match status" value="2"/>
</dbReference>
<dbReference type="InterPro" id="IPR014720">
    <property type="entry name" value="dsRBD_dom"/>
</dbReference>
<proteinExistence type="predicted"/>
<feature type="region of interest" description="Disordered" evidence="4">
    <location>
        <begin position="213"/>
        <end position="255"/>
    </location>
</feature>
<feature type="compositionally biased region" description="Basic residues" evidence="4">
    <location>
        <begin position="349"/>
        <end position="359"/>
    </location>
</feature>
<dbReference type="InterPro" id="IPR044451">
    <property type="entry name" value="AtDRB-like_DSRM_2"/>
</dbReference>
<evidence type="ECO:0000256" key="4">
    <source>
        <dbReference type="SAM" id="MobiDB-lite"/>
    </source>
</evidence>
<accession>A0A8T2TRC2</accession>
<dbReference type="PROSITE" id="PS50137">
    <property type="entry name" value="DS_RBD"/>
    <property type="match status" value="2"/>
</dbReference>
<protein>
    <recommendedName>
        <fullName evidence="6">DRBM domain-containing protein</fullName>
    </recommendedName>
</protein>